<keyword evidence="10" id="KW-0408">Iron</keyword>
<evidence type="ECO:0000256" key="11">
    <source>
        <dbReference type="ARBA" id="ARBA00023136"/>
    </source>
</evidence>
<evidence type="ECO:0000256" key="13">
    <source>
        <dbReference type="SAM" id="Phobius"/>
    </source>
</evidence>
<dbReference type="RefSeq" id="WP_376864934.1">
    <property type="nucleotide sequence ID" value="NZ_JBHRYB010000003.1"/>
</dbReference>
<organism evidence="15 16">
    <name type="scientific">Bacterioplanoides pacificum</name>
    <dbReference type="NCBI Taxonomy" id="1171596"/>
    <lineage>
        <taxon>Bacteria</taxon>
        <taxon>Pseudomonadati</taxon>
        <taxon>Pseudomonadota</taxon>
        <taxon>Gammaproteobacteria</taxon>
        <taxon>Oceanospirillales</taxon>
        <taxon>Oceanospirillaceae</taxon>
        <taxon>Bacterioplanoides</taxon>
    </lineage>
</organism>
<comment type="subcellular location">
    <subcellularLocation>
        <location evidence="2">Cell membrane</location>
        <topology evidence="2">Multi-pass membrane protein</topology>
    </subcellularLocation>
</comment>
<feature type="transmembrane region" description="Helical" evidence="13">
    <location>
        <begin position="52"/>
        <end position="70"/>
    </location>
</feature>
<evidence type="ECO:0000256" key="12">
    <source>
        <dbReference type="ARBA" id="ARBA00037975"/>
    </source>
</evidence>
<evidence type="ECO:0000256" key="5">
    <source>
        <dbReference type="ARBA" id="ARBA00022617"/>
    </source>
</evidence>
<proteinExistence type="inferred from homology"/>
<feature type="domain" description="Cytochrome b561 bacterial/Ni-hydrogenase" evidence="14">
    <location>
        <begin position="10"/>
        <end position="178"/>
    </location>
</feature>
<keyword evidence="16" id="KW-1185">Reference proteome</keyword>
<feature type="transmembrane region" description="Helical" evidence="13">
    <location>
        <begin position="91"/>
        <end position="111"/>
    </location>
</feature>
<feature type="transmembrane region" description="Helical" evidence="13">
    <location>
        <begin position="12"/>
        <end position="32"/>
    </location>
</feature>
<sequence length="181" mass="20414">MAQLTNTTQRYGWISIVFHWLMALAVMGLFGLGLYMVELTYYDAWYKGSLDLHKAVGILLALTWVARLSWRFANPSPEELSDKAWENKAAHLVHGLLYLLMLALFVSGYLISTADGRSISVFGWFEIPASLMMDNQEDIAGVIHWGLAWSLMILVGLHAAAAVKHHVVDKDRTLVRMLKTH</sequence>
<comment type="caution">
    <text evidence="15">The sequence shown here is derived from an EMBL/GenBank/DDBJ whole genome shotgun (WGS) entry which is preliminary data.</text>
</comment>
<reference evidence="16" key="1">
    <citation type="journal article" date="2019" name="Int. J. Syst. Evol. Microbiol.">
        <title>The Global Catalogue of Microorganisms (GCM) 10K type strain sequencing project: providing services to taxonomists for standard genome sequencing and annotation.</title>
        <authorList>
            <consortium name="The Broad Institute Genomics Platform"/>
            <consortium name="The Broad Institute Genome Sequencing Center for Infectious Disease"/>
            <person name="Wu L."/>
            <person name="Ma J."/>
        </authorList>
    </citation>
    <scope>NUCLEOTIDE SEQUENCE [LARGE SCALE GENOMIC DNA]</scope>
    <source>
        <strain evidence="16">KCTC 42424</strain>
    </source>
</reference>
<evidence type="ECO:0000256" key="3">
    <source>
        <dbReference type="ARBA" id="ARBA00022448"/>
    </source>
</evidence>
<keyword evidence="11 13" id="KW-0472">Membrane</keyword>
<dbReference type="EMBL" id="JBHRYB010000003">
    <property type="protein sequence ID" value="MFC3679278.1"/>
    <property type="molecule type" value="Genomic_DNA"/>
</dbReference>
<keyword evidence="8" id="KW-0249">Electron transport</keyword>
<dbReference type="Proteomes" id="UP001595722">
    <property type="component" value="Unassembled WGS sequence"/>
</dbReference>
<feature type="transmembrane region" description="Helical" evidence="13">
    <location>
        <begin position="142"/>
        <end position="163"/>
    </location>
</feature>
<evidence type="ECO:0000259" key="14">
    <source>
        <dbReference type="Pfam" id="PF01292"/>
    </source>
</evidence>
<evidence type="ECO:0000256" key="2">
    <source>
        <dbReference type="ARBA" id="ARBA00004651"/>
    </source>
</evidence>
<evidence type="ECO:0000313" key="16">
    <source>
        <dbReference type="Proteomes" id="UP001595722"/>
    </source>
</evidence>
<dbReference type="PANTHER" id="PTHR30529:SF1">
    <property type="entry name" value="CYTOCHROME B561 HOMOLOG 2"/>
    <property type="match status" value="1"/>
</dbReference>
<protein>
    <submittedName>
        <fullName evidence="15">Cytochrome b</fullName>
    </submittedName>
</protein>
<evidence type="ECO:0000256" key="8">
    <source>
        <dbReference type="ARBA" id="ARBA00022982"/>
    </source>
</evidence>
<accession>A0ABV7VP67</accession>
<dbReference type="InterPro" id="IPR011577">
    <property type="entry name" value="Cyt_b561_bac/Ni-Hgenase"/>
</dbReference>
<gene>
    <name evidence="15" type="ORF">ACFOMG_04025</name>
</gene>
<dbReference type="PANTHER" id="PTHR30529">
    <property type="entry name" value="CYTOCHROME B561"/>
    <property type="match status" value="1"/>
</dbReference>
<evidence type="ECO:0000256" key="9">
    <source>
        <dbReference type="ARBA" id="ARBA00022989"/>
    </source>
</evidence>
<keyword evidence="7" id="KW-0479">Metal-binding</keyword>
<evidence type="ECO:0000256" key="10">
    <source>
        <dbReference type="ARBA" id="ARBA00023004"/>
    </source>
</evidence>
<comment type="cofactor">
    <cofactor evidence="1">
        <name>heme b</name>
        <dbReference type="ChEBI" id="CHEBI:60344"/>
    </cofactor>
</comment>
<name>A0ABV7VP67_9GAMM</name>
<dbReference type="SUPFAM" id="SSF81342">
    <property type="entry name" value="Transmembrane di-heme cytochromes"/>
    <property type="match status" value="1"/>
</dbReference>
<evidence type="ECO:0000313" key="15">
    <source>
        <dbReference type="EMBL" id="MFC3679278.1"/>
    </source>
</evidence>
<evidence type="ECO:0000256" key="6">
    <source>
        <dbReference type="ARBA" id="ARBA00022692"/>
    </source>
</evidence>
<dbReference type="InterPro" id="IPR052168">
    <property type="entry name" value="Cytochrome_b561_oxidase"/>
</dbReference>
<evidence type="ECO:0000256" key="4">
    <source>
        <dbReference type="ARBA" id="ARBA00022475"/>
    </source>
</evidence>
<dbReference type="Gene3D" id="1.20.950.20">
    <property type="entry name" value="Transmembrane di-heme cytochromes, Chain C"/>
    <property type="match status" value="1"/>
</dbReference>
<evidence type="ECO:0000256" key="1">
    <source>
        <dbReference type="ARBA" id="ARBA00001970"/>
    </source>
</evidence>
<dbReference type="InterPro" id="IPR016174">
    <property type="entry name" value="Di-haem_cyt_TM"/>
</dbReference>
<keyword evidence="6 13" id="KW-0812">Transmembrane</keyword>
<comment type="similarity">
    <text evidence="12">Belongs to the cytochrome b561 family.</text>
</comment>
<evidence type="ECO:0000256" key="7">
    <source>
        <dbReference type="ARBA" id="ARBA00022723"/>
    </source>
</evidence>
<keyword evidence="5" id="KW-0349">Heme</keyword>
<keyword evidence="4" id="KW-1003">Cell membrane</keyword>
<dbReference type="Pfam" id="PF01292">
    <property type="entry name" value="Ni_hydr_CYTB"/>
    <property type="match status" value="1"/>
</dbReference>
<keyword evidence="3" id="KW-0813">Transport</keyword>
<keyword evidence="9 13" id="KW-1133">Transmembrane helix</keyword>